<organism evidence="1 2">
    <name type="scientific">Heyndrickxia shackletonii</name>
    <dbReference type="NCBI Taxonomy" id="157838"/>
    <lineage>
        <taxon>Bacteria</taxon>
        <taxon>Bacillati</taxon>
        <taxon>Bacillota</taxon>
        <taxon>Bacilli</taxon>
        <taxon>Bacillales</taxon>
        <taxon>Bacillaceae</taxon>
        <taxon>Heyndrickxia</taxon>
    </lineage>
</organism>
<protein>
    <submittedName>
        <fullName evidence="1">Uncharacterized protein</fullName>
    </submittedName>
</protein>
<dbReference type="STRING" id="157838.AN964_22115"/>
<dbReference type="EMBL" id="LJJC01000015">
    <property type="protein sequence ID" value="KQL50368.1"/>
    <property type="molecule type" value="Genomic_DNA"/>
</dbReference>
<name>A0A0Q3T8Q8_9BACI</name>
<reference evidence="1 2" key="1">
    <citation type="submission" date="2015-09" db="EMBL/GenBank/DDBJ databases">
        <title>Genome sequencing project for genomic taxonomy and phylogenomics of Bacillus-like bacteria.</title>
        <authorList>
            <person name="Liu B."/>
            <person name="Wang J."/>
            <person name="Zhu Y."/>
            <person name="Liu G."/>
            <person name="Chen Q."/>
            <person name="Chen Z."/>
            <person name="Lan J."/>
            <person name="Che J."/>
            <person name="Ge C."/>
            <person name="Shi H."/>
            <person name="Pan Z."/>
            <person name="Liu X."/>
        </authorList>
    </citation>
    <scope>NUCLEOTIDE SEQUENCE [LARGE SCALE GENOMIC DNA]</scope>
    <source>
        <strain evidence="1 2">LMG 18435</strain>
    </source>
</reference>
<dbReference type="RefSeq" id="WP_055741969.1">
    <property type="nucleotide sequence ID" value="NZ_JAAIWL010000024.1"/>
</dbReference>
<accession>A0A0Q3T8Q8</accession>
<proteinExistence type="predicted"/>
<dbReference type="Proteomes" id="UP000051888">
    <property type="component" value="Unassembled WGS sequence"/>
</dbReference>
<evidence type="ECO:0000313" key="2">
    <source>
        <dbReference type="Proteomes" id="UP000051888"/>
    </source>
</evidence>
<keyword evidence="2" id="KW-1185">Reference proteome</keyword>
<dbReference type="PATRIC" id="fig|157838.3.peg.4845"/>
<sequence length="179" mass="19691">MRKRLMIIMLTILLPLAGCSSSNKEVAKPLTKETAVKATTSTSKGKQPAQSNSEMQKLELDHIILSLPKSWSIQNGLDSTSFQTNGKLIGGLDGLGFSDSIESLLPNQSTIIQKKKIADLSFKTYSVILQRDTTNGENAKEIHILYMLPEKKIAYDLHFDLAALNENDALNIAKTALMK</sequence>
<gene>
    <name evidence="1" type="ORF">AN964_22115</name>
</gene>
<comment type="caution">
    <text evidence="1">The sequence shown here is derived from an EMBL/GenBank/DDBJ whole genome shotgun (WGS) entry which is preliminary data.</text>
</comment>
<dbReference type="AlphaFoldDB" id="A0A0Q3T8Q8"/>
<evidence type="ECO:0000313" key="1">
    <source>
        <dbReference type="EMBL" id="KQL50368.1"/>
    </source>
</evidence>